<dbReference type="Gene3D" id="6.10.340.10">
    <property type="match status" value="1"/>
</dbReference>
<dbReference type="GO" id="GO:0005886">
    <property type="term" value="C:plasma membrane"/>
    <property type="evidence" value="ECO:0007669"/>
    <property type="project" value="UniProtKB-SubCell"/>
</dbReference>
<dbReference type="InterPro" id="IPR003594">
    <property type="entry name" value="HATPase_dom"/>
</dbReference>
<dbReference type="EMBL" id="AQHR01000041">
    <property type="protein sequence ID" value="EON78090.1"/>
    <property type="molecule type" value="Genomic_DNA"/>
</dbReference>
<dbReference type="Gene3D" id="3.30.565.10">
    <property type="entry name" value="Histidine kinase-like ATPase, C-terminal domain"/>
    <property type="match status" value="1"/>
</dbReference>
<keyword evidence="12" id="KW-1133">Transmembrane helix</keyword>
<evidence type="ECO:0000256" key="8">
    <source>
        <dbReference type="ARBA" id="ARBA00022777"/>
    </source>
</evidence>
<dbReference type="SMART" id="SM00304">
    <property type="entry name" value="HAMP"/>
    <property type="match status" value="1"/>
</dbReference>
<dbReference type="PROSITE" id="PS50885">
    <property type="entry name" value="HAMP"/>
    <property type="match status" value="1"/>
</dbReference>
<dbReference type="PROSITE" id="PS50109">
    <property type="entry name" value="HIS_KIN"/>
    <property type="match status" value="1"/>
</dbReference>
<dbReference type="GO" id="GO:0000155">
    <property type="term" value="F:phosphorelay sensor kinase activity"/>
    <property type="evidence" value="ECO:0007669"/>
    <property type="project" value="InterPro"/>
</dbReference>
<evidence type="ECO:0000256" key="2">
    <source>
        <dbReference type="ARBA" id="ARBA00004236"/>
    </source>
</evidence>
<evidence type="ECO:0000259" key="13">
    <source>
        <dbReference type="PROSITE" id="PS50109"/>
    </source>
</evidence>
<keyword evidence="5" id="KW-0597">Phosphoprotein</keyword>
<dbReference type="OrthoDB" id="9813151at2"/>
<dbReference type="GO" id="GO:0005524">
    <property type="term" value="F:ATP binding"/>
    <property type="evidence" value="ECO:0007669"/>
    <property type="project" value="UniProtKB-KW"/>
</dbReference>
<dbReference type="Gene3D" id="3.30.450.20">
    <property type="entry name" value="PAS domain"/>
    <property type="match status" value="1"/>
</dbReference>
<dbReference type="SUPFAM" id="SSF47384">
    <property type="entry name" value="Homodimeric domain of signal transducing histidine kinase"/>
    <property type="match status" value="1"/>
</dbReference>
<feature type="domain" description="HAMP" evidence="15">
    <location>
        <begin position="185"/>
        <end position="237"/>
    </location>
</feature>
<evidence type="ECO:0000256" key="10">
    <source>
        <dbReference type="ARBA" id="ARBA00023012"/>
    </source>
</evidence>
<evidence type="ECO:0000256" key="4">
    <source>
        <dbReference type="ARBA" id="ARBA00022475"/>
    </source>
</evidence>
<name>R7ZVE8_9BACT</name>
<dbReference type="Gene3D" id="1.10.287.130">
    <property type="match status" value="1"/>
</dbReference>
<evidence type="ECO:0000256" key="5">
    <source>
        <dbReference type="ARBA" id="ARBA00022553"/>
    </source>
</evidence>
<dbReference type="RefSeq" id="WP_010853431.1">
    <property type="nucleotide sequence ID" value="NZ_AQHR01000041.1"/>
</dbReference>
<dbReference type="SUPFAM" id="SSF55874">
    <property type="entry name" value="ATPase domain of HSP90 chaperone/DNA topoisomerase II/histidine kinase"/>
    <property type="match status" value="1"/>
</dbReference>
<dbReference type="SUPFAM" id="SSF158472">
    <property type="entry name" value="HAMP domain-like"/>
    <property type="match status" value="1"/>
</dbReference>
<dbReference type="STRING" id="1232681.ADIS_1287"/>
<dbReference type="PROSITE" id="PS50112">
    <property type="entry name" value="PAS"/>
    <property type="match status" value="1"/>
</dbReference>
<comment type="subcellular location">
    <subcellularLocation>
        <location evidence="2">Cell membrane</location>
    </subcellularLocation>
</comment>
<dbReference type="InterPro" id="IPR003661">
    <property type="entry name" value="HisK_dim/P_dom"/>
</dbReference>
<dbReference type="Proteomes" id="UP000013909">
    <property type="component" value="Unassembled WGS sequence"/>
</dbReference>
<evidence type="ECO:0000313" key="17">
    <source>
        <dbReference type="Proteomes" id="UP000013909"/>
    </source>
</evidence>
<dbReference type="InterPro" id="IPR004358">
    <property type="entry name" value="Sig_transdc_His_kin-like_C"/>
</dbReference>
<organism evidence="16 17">
    <name type="scientific">Lunatimonas lonarensis</name>
    <dbReference type="NCBI Taxonomy" id="1232681"/>
    <lineage>
        <taxon>Bacteria</taxon>
        <taxon>Pseudomonadati</taxon>
        <taxon>Bacteroidota</taxon>
        <taxon>Cytophagia</taxon>
        <taxon>Cytophagales</taxon>
        <taxon>Cyclobacteriaceae</taxon>
    </lineage>
</organism>
<evidence type="ECO:0000256" key="1">
    <source>
        <dbReference type="ARBA" id="ARBA00000085"/>
    </source>
</evidence>
<protein>
    <recommendedName>
        <fullName evidence="3">histidine kinase</fullName>
        <ecNumber evidence="3">2.7.13.3</ecNumber>
    </recommendedName>
</protein>
<keyword evidence="9" id="KW-0067">ATP-binding</keyword>
<dbReference type="PATRIC" id="fig|1288963.3.peg.1283"/>
<dbReference type="AlphaFoldDB" id="R7ZVE8"/>
<evidence type="ECO:0000259" key="15">
    <source>
        <dbReference type="PROSITE" id="PS50885"/>
    </source>
</evidence>
<evidence type="ECO:0000256" key="6">
    <source>
        <dbReference type="ARBA" id="ARBA00022679"/>
    </source>
</evidence>
<dbReference type="InterPro" id="IPR005467">
    <property type="entry name" value="His_kinase_dom"/>
</dbReference>
<keyword evidence="7" id="KW-0547">Nucleotide-binding</keyword>
<dbReference type="Pfam" id="PF00672">
    <property type="entry name" value="HAMP"/>
    <property type="match status" value="1"/>
</dbReference>
<reference evidence="16 17" key="1">
    <citation type="submission" date="2013-02" db="EMBL/GenBank/DDBJ databases">
        <title>A novel strain isolated from Lonar lake, Maharashtra, India.</title>
        <authorList>
            <person name="Singh A."/>
        </authorList>
    </citation>
    <scope>NUCLEOTIDE SEQUENCE [LARGE SCALE GENOMIC DNA]</scope>
    <source>
        <strain evidence="16 17">AK24</strain>
    </source>
</reference>
<dbReference type="SMART" id="SM00388">
    <property type="entry name" value="HisKA"/>
    <property type="match status" value="1"/>
</dbReference>
<keyword evidence="17" id="KW-1185">Reference proteome</keyword>
<dbReference type="CDD" id="cd06225">
    <property type="entry name" value="HAMP"/>
    <property type="match status" value="1"/>
</dbReference>
<dbReference type="FunFam" id="3.30.565.10:FF:000023">
    <property type="entry name" value="PAS domain-containing sensor histidine kinase"/>
    <property type="match status" value="1"/>
</dbReference>
<dbReference type="Pfam" id="PF00512">
    <property type="entry name" value="HisKA"/>
    <property type="match status" value="1"/>
</dbReference>
<feature type="transmembrane region" description="Helical" evidence="12">
    <location>
        <begin position="7"/>
        <end position="29"/>
    </location>
</feature>
<feature type="domain" description="PAS" evidence="14">
    <location>
        <begin position="246"/>
        <end position="291"/>
    </location>
</feature>
<keyword evidence="4" id="KW-1003">Cell membrane</keyword>
<evidence type="ECO:0000256" key="9">
    <source>
        <dbReference type="ARBA" id="ARBA00022840"/>
    </source>
</evidence>
<keyword evidence="10" id="KW-0902">Two-component regulatory system</keyword>
<dbReference type="InterPro" id="IPR035965">
    <property type="entry name" value="PAS-like_dom_sf"/>
</dbReference>
<dbReference type="Pfam" id="PF02518">
    <property type="entry name" value="HATPase_c"/>
    <property type="match status" value="1"/>
</dbReference>
<evidence type="ECO:0000259" key="14">
    <source>
        <dbReference type="PROSITE" id="PS50112"/>
    </source>
</evidence>
<keyword evidence="11 12" id="KW-0472">Membrane</keyword>
<evidence type="ECO:0000256" key="12">
    <source>
        <dbReference type="SAM" id="Phobius"/>
    </source>
</evidence>
<feature type="transmembrane region" description="Helical" evidence="12">
    <location>
        <begin position="161"/>
        <end position="183"/>
    </location>
</feature>
<accession>R7ZVE8</accession>
<keyword evidence="12" id="KW-0812">Transmembrane</keyword>
<dbReference type="SMART" id="SM00387">
    <property type="entry name" value="HATPase_c"/>
    <property type="match status" value="1"/>
</dbReference>
<dbReference type="InterPro" id="IPR036890">
    <property type="entry name" value="HATPase_C_sf"/>
</dbReference>
<dbReference type="PANTHER" id="PTHR43047">
    <property type="entry name" value="TWO-COMPONENT HISTIDINE PROTEIN KINASE"/>
    <property type="match status" value="1"/>
</dbReference>
<dbReference type="PRINTS" id="PR00344">
    <property type="entry name" value="BCTRLSENSOR"/>
</dbReference>
<keyword evidence="8 16" id="KW-0418">Kinase</keyword>
<dbReference type="GO" id="GO:0009927">
    <property type="term" value="F:histidine phosphotransfer kinase activity"/>
    <property type="evidence" value="ECO:0007669"/>
    <property type="project" value="TreeGrafter"/>
</dbReference>
<gene>
    <name evidence="16" type="ORF">ADIS_1287</name>
</gene>
<dbReference type="InterPro" id="IPR000014">
    <property type="entry name" value="PAS"/>
</dbReference>
<evidence type="ECO:0000256" key="7">
    <source>
        <dbReference type="ARBA" id="ARBA00022741"/>
    </source>
</evidence>
<keyword evidence="6" id="KW-0808">Transferase</keyword>
<dbReference type="CDD" id="cd00082">
    <property type="entry name" value="HisKA"/>
    <property type="match status" value="1"/>
</dbReference>
<dbReference type="InterPro" id="IPR003660">
    <property type="entry name" value="HAMP_dom"/>
</dbReference>
<dbReference type="SUPFAM" id="SSF55785">
    <property type="entry name" value="PYP-like sensor domain (PAS domain)"/>
    <property type="match status" value="1"/>
</dbReference>
<proteinExistence type="predicted"/>
<comment type="catalytic activity">
    <reaction evidence="1">
        <text>ATP + protein L-histidine = ADP + protein N-phospho-L-histidine.</text>
        <dbReference type="EC" id="2.7.13.3"/>
    </reaction>
</comment>
<feature type="domain" description="Histidine kinase" evidence="13">
    <location>
        <begin position="379"/>
        <end position="595"/>
    </location>
</feature>
<dbReference type="EC" id="2.7.13.3" evidence="3"/>
<dbReference type="PANTHER" id="PTHR43047:SF72">
    <property type="entry name" value="OSMOSENSING HISTIDINE PROTEIN KINASE SLN1"/>
    <property type="match status" value="1"/>
</dbReference>
<evidence type="ECO:0000313" key="16">
    <source>
        <dbReference type="EMBL" id="EON78090.1"/>
    </source>
</evidence>
<evidence type="ECO:0000256" key="3">
    <source>
        <dbReference type="ARBA" id="ARBA00012438"/>
    </source>
</evidence>
<comment type="caution">
    <text evidence="16">The sequence shown here is derived from an EMBL/GenBank/DDBJ whole genome shotgun (WGS) entry which is preliminary data.</text>
</comment>
<evidence type="ECO:0000256" key="11">
    <source>
        <dbReference type="ARBA" id="ARBA00023136"/>
    </source>
</evidence>
<dbReference type="InterPro" id="IPR036097">
    <property type="entry name" value="HisK_dim/P_sf"/>
</dbReference>
<dbReference type="SMART" id="SM00091">
    <property type="entry name" value="PAS"/>
    <property type="match status" value="1"/>
</dbReference>
<sequence length="601" mass="67363">MKLKTKLYLSFGFLFLLILLLAGLGSLFVRQLADDSQAIIKDNYRTLDYMQSIKTSLDKTILTIGKQDSKSKAERGFAFDAILESIEKQKANITEPGEDKLTDELIKQVELLKISLNENIPSEFLLIQIATIQDLATKIYELNIQTLLRKNDTANQTAERVVLYMAITGISGSILSLIFIIGFPEVIFDPLQKLNEGIKAIASKKYDHQLKVAENDELGEIASSFNLMASRLKEYEASNFSLLFSEKKRIEAIINQMHEGIIGIDENHKILFINDFAKNVLNLSEEYIKGEHIQSIAKINDIIASFATDFALGGQESLTPKTIKIVLDKEEKTFSREIIPINISKDKHDKLENVGYVVVLTDITQFSERDKAKTQFIATISHELKTPISSIGMGLKLLMDERTGSLNDSQSKLIKGLLEDKNRLLSITGELLDITQAETGNISLTQEVFPPKEVITVASEALKLQLNEKKINLELIIQPDLHAIGDENKVTWVLINLLSNAIRYSPEGSTIRINCFQESNRKILFEVIDQGKGIPKSFQDRLFEKYYRVPGTKTSGSGLGLNISKEFIQAMGGKIGVESEEGKGSRFWFELNAKSFVNAVK</sequence>